<dbReference type="EMBL" id="JASBNA010000003">
    <property type="protein sequence ID" value="KAK7693139.1"/>
    <property type="molecule type" value="Genomic_DNA"/>
</dbReference>
<dbReference type="PANTHER" id="PTHR23503">
    <property type="entry name" value="SOLUTE CARRIER FAMILY 2"/>
    <property type="match status" value="1"/>
</dbReference>
<dbReference type="InterPro" id="IPR020846">
    <property type="entry name" value="MFS_dom"/>
</dbReference>
<gene>
    <name evidence="11" type="ORF">QCA50_002705</name>
</gene>
<evidence type="ECO:0000313" key="12">
    <source>
        <dbReference type="Proteomes" id="UP001385951"/>
    </source>
</evidence>
<feature type="transmembrane region" description="Helical" evidence="9">
    <location>
        <begin position="319"/>
        <end position="341"/>
    </location>
</feature>
<dbReference type="GO" id="GO:0015149">
    <property type="term" value="F:hexose transmembrane transporter activity"/>
    <property type="evidence" value="ECO:0007669"/>
    <property type="project" value="TreeGrafter"/>
</dbReference>
<evidence type="ECO:0000256" key="8">
    <source>
        <dbReference type="SAM" id="MobiDB-lite"/>
    </source>
</evidence>
<proteinExistence type="inferred from homology"/>
<feature type="transmembrane region" description="Helical" evidence="9">
    <location>
        <begin position="375"/>
        <end position="399"/>
    </location>
</feature>
<dbReference type="GO" id="GO:0016020">
    <property type="term" value="C:membrane"/>
    <property type="evidence" value="ECO:0007669"/>
    <property type="project" value="UniProtKB-SubCell"/>
</dbReference>
<sequence length="470" mass="50320">MSSGHDSRRFTTYGWATCIWILVVSFQYGYHISVLNQIQAVLTCRVPDNSQAPKPYLPVCIPMTDATFSVLTSVYTIGGLIGSVFANVIMDSAGRKGAVEASSIAYVFGAAAMSVAGSLWLLVIGRVLVGIAAGIALCVGPIFLSEIAPSKIRGAVGVLTQFAIVIGIMTTQAIGLQLATPRTWRWVLTASAVLSAVQGGFSFWINESPVYLARHKKIKEASAAARKLWGATAPVVASQDDDEENVSDPLLGDAASDVEERRGRDSRDDAITVPQLLSASNLRKPLLIVSFSMLCQQLSGVNAVLYYSNDILSKSLPDLGPYVSLGITVVNVMMTFPPIFLIERIGRKKLLSLSGFGALLSLWCVGFGLDTGYVTLASVTIITFIASFAIGIGPIPFVMIPEVSPPHAVSALSSVGLSLNWIANFLVGLVFLPLRNLLSHGDPMKEGRVFYVFASMLAFCSIVLLSIYRE</sequence>
<evidence type="ECO:0000313" key="11">
    <source>
        <dbReference type="EMBL" id="KAK7693139.1"/>
    </source>
</evidence>
<comment type="catalytic activity">
    <reaction evidence="7">
        <text>myo-inositol(out) + H(+)(out) = myo-inositol(in) + H(+)(in)</text>
        <dbReference type="Rhea" id="RHEA:60364"/>
        <dbReference type="ChEBI" id="CHEBI:15378"/>
        <dbReference type="ChEBI" id="CHEBI:17268"/>
    </reaction>
</comment>
<accession>A0AAW0GQ02</accession>
<dbReference type="Gene3D" id="1.20.1250.20">
    <property type="entry name" value="MFS general substrate transporter like domains"/>
    <property type="match status" value="1"/>
</dbReference>
<comment type="subcellular location">
    <subcellularLocation>
        <location evidence="1">Membrane</location>
        <topology evidence="1">Multi-pass membrane protein</topology>
    </subcellularLocation>
</comment>
<dbReference type="PRINTS" id="PR00171">
    <property type="entry name" value="SUGRTRNSPORT"/>
</dbReference>
<feature type="region of interest" description="Disordered" evidence="8">
    <location>
        <begin position="239"/>
        <end position="267"/>
    </location>
</feature>
<organism evidence="11 12">
    <name type="scientific">Cerrena zonata</name>
    <dbReference type="NCBI Taxonomy" id="2478898"/>
    <lineage>
        <taxon>Eukaryota</taxon>
        <taxon>Fungi</taxon>
        <taxon>Dikarya</taxon>
        <taxon>Basidiomycota</taxon>
        <taxon>Agaricomycotina</taxon>
        <taxon>Agaricomycetes</taxon>
        <taxon>Polyporales</taxon>
        <taxon>Cerrenaceae</taxon>
        <taxon>Cerrena</taxon>
    </lineage>
</organism>
<feature type="transmembrane region" description="Helical" evidence="9">
    <location>
        <begin position="156"/>
        <end position="178"/>
    </location>
</feature>
<keyword evidence="5 9" id="KW-1133">Transmembrane helix</keyword>
<dbReference type="InterPro" id="IPR005829">
    <property type="entry name" value="Sugar_transporter_CS"/>
</dbReference>
<feature type="compositionally biased region" description="Basic and acidic residues" evidence="8">
    <location>
        <begin position="258"/>
        <end position="267"/>
    </location>
</feature>
<feature type="transmembrane region" description="Helical" evidence="9">
    <location>
        <begin position="101"/>
        <end position="121"/>
    </location>
</feature>
<keyword evidence="6 9" id="KW-0472">Membrane</keyword>
<evidence type="ECO:0000256" key="6">
    <source>
        <dbReference type="ARBA" id="ARBA00023136"/>
    </source>
</evidence>
<evidence type="ECO:0000256" key="7">
    <source>
        <dbReference type="ARBA" id="ARBA00049119"/>
    </source>
</evidence>
<reference evidence="11 12" key="1">
    <citation type="submission" date="2022-09" db="EMBL/GenBank/DDBJ databases">
        <authorList>
            <person name="Palmer J.M."/>
        </authorList>
    </citation>
    <scope>NUCLEOTIDE SEQUENCE [LARGE SCALE GENOMIC DNA]</scope>
    <source>
        <strain evidence="11 12">DSM 7382</strain>
    </source>
</reference>
<evidence type="ECO:0000256" key="1">
    <source>
        <dbReference type="ARBA" id="ARBA00004141"/>
    </source>
</evidence>
<dbReference type="InterPro" id="IPR003663">
    <property type="entry name" value="Sugar/inositol_transpt"/>
</dbReference>
<evidence type="ECO:0000256" key="2">
    <source>
        <dbReference type="ARBA" id="ARBA00010992"/>
    </source>
</evidence>
<dbReference type="SUPFAM" id="SSF103473">
    <property type="entry name" value="MFS general substrate transporter"/>
    <property type="match status" value="1"/>
</dbReference>
<feature type="transmembrane region" description="Helical" evidence="9">
    <location>
        <begin position="350"/>
        <end position="369"/>
    </location>
</feature>
<feature type="transmembrane region" description="Helical" evidence="9">
    <location>
        <begin position="127"/>
        <end position="144"/>
    </location>
</feature>
<dbReference type="PANTHER" id="PTHR23503:SF8">
    <property type="entry name" value="FACILITATED GLUCOSE TRANSPORTER PROTEIN 1"/>
    <property type="match status" value="1"/>
</dbReference>
<comment type="similarity">
    <text evidence="2">Belongs to the major facilitator superfamily. Sugar transporter (TC 2.A.1.1) family.</text>
</comment>
<dbReference type="InterPro" id="IPR045263">
    <property type="entry name" value="GLUT"/>
</dbReference>
<feature type="transmembrane region" description="Helical" evidence="9">
    <location>
        <begin position="12"/>
        <end position="30"/>
    </location>
</feature>
<feature type="transmembrane region" description="Helical" evidence="9">
    <location>
        <begin position="66"/>
        <end position="89"/>
    </location>
</feature>
<name>A0AAW0GQ02_9APHY</name>
<evidence type="ECO:0000259" key="10">
    <source>
        <dbReference type="PROSITE" id="PS50850"/>
    </source>
</evidence>
<keyword evidence="4 9" id="KW-0812">Transmembrane</keyword>
<feature type="domain" description="Major facilitator superfamily (MFS) profile" evidence="10">
    <location>
        <begin position="17"/>
        <end position="470"/>
    </location>
</feature>
<keyword evidence="3" id="KW-0813">Transport</keyword>
<evidence type="ECO:0000256" key="9">
    <source>
        <dbReference type="SAM" id="Phobius"/>
    </source>
</evidence>
<comment type="caution">
    <text evidence="11">The sequence shown here is derived from an EMBL/GenBank/DDBJ whole genome shotgun (WGS) entry which is preliminary data.</text>
</comment>
<evidence type="ECO:0000256" key="4">
    <source>
        <dbReference type="ARBA" id="ARBA00022692"/>
    </source>
</evidence>
<feature type="transmembrane region" description="Helical" evidence="9">
    <location>
        <begin position="411"/>
        <end position="434"/>
    </location>
</feature>
<keyword evidence="12" id="KW-1185">Reference proteome</keyword>
<dbReference type="Pfam" id="PF00083">
    <property type="entry name" value="Sugar_tr"/>
    <property type="match status" value="1"/>
</dbReference>
<evidence type="ECO:0000256" key="5">
    <source>
        <dbReference type="ARBA" id="ARBA00022989"/>
    </source>
</evidence>
<feature type="transmembrane region" description="Helical" evidence="9">
    <location>
        <begin position="184"/>
        <end position="205"/>
    </location>
</feature>
<dbReference type="PROSITE" id="PS50850">
    <property type="entry name" value="MFS"/>
    <property type="match status" value="1"/>
</dbReference>
<protein>
    <recommendedName>
        <fullName evidence="10">Major facilitator superfamily (MFS) profile domain-containing protein</fullName>
    </recommendedName>
</protein>
<feature type="transmembrane region" description="Helical" evidence="9">
    <location>
        <begin position="449"/>
        <end position="468"/>
    </location>
</feature>
<dbReference type="Proteomes" id="UP001385951">
    <property type="component" value="Unassembled WGS sequence"/>
</dbReference>
<dbReference type="PROSITE" id="PS00217">
    <property type="entry name" value="SUGAR_TRANSPORT_2"/>
    <property type="match status" value="1"/>
</dbReference>
<dbReference type="InterPro" id="IPR005828">
    <property type="entry name" value="MFS_sugar_transport-like"/>
</dbReference>
<feature type="transmembrane region" description="Helical" evidence="9">
    <location>
        <begin position="286"/>
        <end position="307"/>
    </location>
</feature>
<dbReference type="InterPro" id="IPR036259">
    <property type="entry name" value="MFS_trans_sf"/>
</dbReference>
<evidence type="ECO:0000256" key="3">
    <source>
        <dbReference type="ARBA" id="ARBA00022448"/>
    </source>
</evidence>
<dbReference type="AlphaFoldDB" id="A0AAW0GQ02"/>